<dbReference type="EMBL" id="CATOUU010000737">
    <property type="protein sequence ID" value="CAI9945103.1"/>
    <property type="molecule type" value="Genomic_DNA"/>
</dbReference>
<keyword evidence="1" id="KW-0812">Transmembrane</keyword>
<evidence type="ECO:0000313" key="2">
    <source>
        <dbReference type="EMBL" id="CAI9945103.1"/>
    </source>
</evidence>
<name>A0AA86UMY9_9EUKA</name>
<comment type="caution">
    <text evidence="2">The sequence shown here is derived from an EMBL/GenBank/DDBJ whole genome shotgun (WGS) entry which is preliminary data.</text>
</comment>
<protein>
    <submittedName>
        <fullName evidence="2">Uncharacterized protein</fullName>
    </submittedName>
</protein>
<reference evidence="3 4" key="2">
    <citation type="submission" date="2024-07" db="EMBL/GenBank/DDBJ databases">
        <authorList>
            <person name="Akdeniz Z."/>
        </authorList>
    </citation>
    <scope>NUCLEOTIDE SEQUENCE [LARGE SCALE GENOMIC DNA]</scope>
</reference>
<dbReference type="EMBL" id="CAXDID020000360">
    <property type="protein sequence ID" value="CAL6082131.1"/>
    <property type="molecule type" value="Genomic_DNA"/>
</dbReference>
<reference evidence="2" key="1">
    <citation type="submission" date="2023-06" db="EMBL/GenBank/DDBJ databases">
        <authorList>
            <person name="Kurt Z."/>
        </authorList>
    </citation>
    <scope>NUCLEOTIDE SEQUENCE</scope>
</reference>
<organism evidence="2">
    <name type="scientific">Hexamita inflata</name>
    <dbReference type="NCBI Taxonomy" id="28002"/>
    <lineage>
        <taxon>Eukaryota</taxon>
        <taxon>Metamonada</taxon>
        <taxon>Diplomonadida</taxon>
        <taxon>Hexamitidae</taxon>
        <taxon>Hexamitinae</taxon>
        <taxon>Hexamita</taxon>
    </lineage>
</organism>
<dbReference type="Proteomes" id="UP001642409">
    <property type="component" value="Unassembled WGS sequence"/>
</dbReference>
<keyword evidence="4" id="KW-1185">Reference proteome</keyword>
<keyword evidence="1" id="KW-0472">Membrane</keyword>
<evidence type="ECO:0000313" key="4">
    <source>
        <dbReference type="Proteomes" id="UP001642409"/>
    </source>
</evidence>
<accession>A0AA86UMY9</accession>
<proteinExistence type="predicted"/>
<gene>
    <name evidence="2" type="ORF">HINF_LOCUS32748</name>
    <name evidence="3" type="ORF">HINF_LOCUS60923</name>
</gene>
<feature type="transmembrane region" description="Helical" evidence="1">
    <location>
        <begin position="512"/>
        <end position="531"/>
    </location>
</feature>
<dbReference type="AlphaFoldDB" id="A0AA86UMY9"/>
<keyword evidence="1" id="KW-1133">Transmembrane helix</keyword>
<evidence type="ECO:0000256" key="1">
    <source>
        <dbReference type="SAM" id="Phobius"/>
    </source>
</evidence>
<sequence length="537" mass="60800">MIQLIIALIQSNEFECFNDNVQLIGIKAESQFYLTTSINTNCNRYAGQELKAVLTFQDTPLPPTMVTKTQIFDPSSGQLQVQFQLGKTEYESVMENPSAEFVISFGDQFFYPGTIPVIEHTTFDSRHCWDNVEFSIDYDYAFNISATPLSCPISSQVLVYLEYYNETWIQIPIIPTIPAGAFNGFKSGAFDTETVFFYNTSSSVDITNADLIINFVKFVKLHLNTKMRFRVYESDPALSIKQIYQIDIEKFGNALSKSCHPPAARANLQTWYSYTTLDPNLIVDCLQSIPGGKTFYARQYTYDVDQVVSDHSIFTVALQKFRTRLGIPFYFASTIEVNESRTYYFTVMIQLLDANSNMLQALYYSGVAQKSCYYDITTELYSSKICLKIFTKDNPVCRAQLSSTGIIGSFSGKLDPDPADPTKRKTFFWMKVDKKLPSSWFNSYQRVCFTDADDTGEYQGAKVGGNFAKRMKGLSDSILKNKISFTLPLITDTELYYCTKLVNSLVSSTIQYVGYIFGGMVVLVGTVLVFMQVRGKL</sequence>
<evidence type="ECO:0000313" key="3">
    <source>
        <dbReference type="EMBL" id="CAL6082131.1"/>
    </source>
</evidence>